<sequence length="170" mass="19829">MLSLDWKPNVSVQDHHLLIDKDKVPLQVFQNFDTKAMDFLKEVNINTHLIVKHLMDFVGKIRSITAIQKALSLNFFMAIVYRSGVILSAFYFLKMQNEENDELGGLVEENLSRRILNFIMSLTTPGIIAVYTHLLLCHYDYLDTGTGMWRWASIAVCWILYMRHLYVENE</sequence>
<reference evidence="2" key="1">
    <citation type="submission" date="2021-06" db="EMBL/GenBank/DDBJ databases">
        <authorList>
            <person name="Kallberg Y."/>
            <person name="Tangrot J."/>
            <person name="Rosling A."/>
        </authorList>
    </citation>
    <scope>NUCLEOTIDE SEQUENCE</scope>
    <source>
        <strain evidence="2">UK204</strain>
    </source>
</reference>
<keyword evidence="1" id="KW-0472">Membrane</keyword>
<dbReference type="InterPro" id="IPR013635">
    <property type="entry name" value="Ice2"/>
</dbReference>
<name>A0A9N9EH94_9GLOM</name>
<dbReference type="EMBL" id="CAJVPQ010005876">
    <property type="protein sequence ID" value="CAG8677086.1"/>
    <property type="molecule type" value="Genomic_DNA"/>
</dbReference>
<gene>
    <name evidence="2" type="ORF">FCALED_LOCUS12308</name>
</gene>
<feature type="transmembrane region" description="Helical" evidence="1">
    <location>
        <begin position="70"/>
        <end position="93"/>
    </location>
</feature>
<keyword evidence="1" id="KW-1133">Transmembrane helix</keyword>
<proteinExistence type="predicted"/>
<accession>A0A9N9EH94</accession>
<protein>
    <submittedName>
        <fullName evidence="2">14044_t:CDS:1</fullName>
    </submittedName>
</protein>
<dbReference type="Proteomes" id="UP000789570">
    <property type="component" value="Unassembled WGS sequence"/>
</dbReference>
<keyword evidence="1" id="KW-0812">Transmembrane</keyword>
<dbReference type="OrthoDB" id="5577218at2759"/>
<evidence type="ECO:0000313" key="3">
    <source>
        <dbReference type="Proteomes" id="UP000789570"/>
    </source>
</evidence>
<feature type="transmembrane region" description="Helical" evidence="1">
    <location>
        <begin position="115"/>
        <end position="136"/>
    </location>
</feature>
<dbReference type="Pfam" id="PF08426">
    <property type="entry name" value="ICE2"/>
    <property type="match status" value="1"/>
</dbReference>
<comment type="caution">
    <text evidence="2">The sequence shown here is derived from an EMBL/GenBank/DDBJ whole genome shotgun (WGS) entry which is preliminary data.</text>
</comment>
<feature type="transmembrane region" description="Helical" evidence="1">
    <location>
        <begin position="148"/>
        <end position="166"/>
    </location>
</feature>
<dbReference type="AlphaFoldDB" id="A0A9N9EH94"/>
<keyword evidence="3" id="KW-1185">Reference proteome</keyword>
<evidence type="ECO:0000313" key="2">
    <source>
        <dbReference type="EMBL" id="CAG8677086.1"/>
    </source>
</evidence>
<evidence type="ECO:0000256" key="1">
    <source>
        <dbReference type="SAM" id="Phobius"/>
    </source>
</evidence>
<organism evidence="2 3">
    <name type="scientific">Funneliformis caledonium</name>
    <dbReference type="NCBI Taxonomy" id="1117310"/>
    <lineage>
        <taxon>Eukaryota</taxon>
        <taxon>Fungi</taxon>
        <taxon>Fungi incertae sedis</taxon>
        <taxon>Mucoromycota</taxon>
        <taxon>Glomeromycotina</taxon>
        <taxon>Glomeromycetes</taxon>
        <taxon>Glomerales</taxon>
        <taxon>Glomeraceae</taxon>
        <taxon>Funneliformis</taxon>
    </lineage>
</organism>